<sequence length="145" mass="16597">MSKVVEQLNQLQADALALSVKFHNYHWNVKGKQFFSIHNYTEEAYEDMAKLFDDVAERAIQLGGKALVCPQAILEKAKAPKVEKDCFECMEVVELIKTDFEYLLKEFKKLAELADEADDRATAGICDENIAKYEKSIWMLKQTLA</sequence>
<proteinExistence type="inferred from homology"/>
<comment type="caution">
    <text evidence="5">The sequence shown here is derived from an EMBL/GenBank/DDBJ whole genome shotgun (WGS) entry which is preliminary data.</text>
</comment>
<name>A0A6L5WHY8_9BACT</name>
<dbReference type="PRINTS" id="PR01346">
    <property type="entry name" value="HELNAPAPROT"/>
</dbReference>
<dbReference type="EMBL" id="VWSJ01000027">
    <property type="protein sequence ID" value="MSN96868.1"/>
    <property type="molecule type" value="Genomic_DNA"/>
</dbReference>
<dbReference type="GO" id="GO:0008199">
    <property type="term" value="F:ferric iron binding"/>
    <property type="evidence" value="ECO:0007669"/>
    <property type="project" value="InterPro"/>
</dbReference>
<evidence type="ECO:0000256" key="3">
    <source>
        <dbReference type="RuleBase" id="RU003875"/>
    </source>
</evidence>
<dbReference type="InterPro" id="IPR009078">
    <property type="entry name" value="Ferritin-like_SF"/>
</dbReference>
<evidence type="ECO:0000256" key="1">
    <source>
        <dbReference type="ARBA" id="ARBA00004496"/>
    </source>
</evidence>
<dbReference type="InterPro" id="IPR002177">
    <property type="entry name" value="DPS_DNA-bd"/>
</dbReference>
<dbReference type="Pfam" id="PF00210">
    <property type="entry name" value="Ferritin"/>
    <property type="match status" value="1"/>
</dbReference>
<dbReference type="SUPFAM" id="SSF47240">
    <property type="entry name" value="Ferritin-like"/>
    <property type="match status" value="1"/>
</dbReference>
<dbReference type="InterPro" id="IPR023188">
    <property type="entry name" value="DPS_DNA-bd_CS"/>
</dbReference>
<feature type="domain" description="Ferritin/DPS" evidence="4">
    <location>
        <begin position="6"/>
        <end position="144"/>
    </location>
</feature>
<dbReference type="CDD" id="cd01043">
    <property type="entry name" value="DPS"/>
    <property type="match status" value="1"/>
</dbReference>
<protein>
    <submittedName>
        <fullName evidence="5">DNA starvation/stationary phase protection protein</fullName>
    </submittedName>
</protein>
<dbReference type="GO" id="GO:0005737">
    <property type="term" value="C:cytoplasm"/>
    <property type="evidence" value="ECO:0007669"/>
    <property type="project" value="UniProtKB-SubCell"/>
</dbReference>
<reference evidence="5 6" key="2">
    <citation type="submission" date="2020-03" db="EMBL/GenBank/DDBJ databases">
        <title>Campylobacter portucalensis sp. nov., a new species of Campylobacter isolated from the reproductive tract of bulls.</title>
        <authorList>
            <person name="Silva M.F."/>
            <person name="Pereira G."/>
            <person name="Carneiro C."/>
            <person name="Hemphill A."/>
            <person name="Mateus L."/>
            <person name="Lopes-Da-Costa L."/>
            <person name="Silva E."/>
        </authorList>
    </citation>
    <scope>NUCLEOTIDE SEQUENCE [LARGE SCALE GENOMIC DNA]</scope>
    <source>
        <strain evidence="5 6">FMV-PI01</strain>
    </source>
</reference>
<dbReference type="GO" id="GO:0016722">
    <property type="term" value="F:oxidoreductase activity, acting on metal ions"/>
    <property type="evidence" value="ECO:0007669"/>
    <property type="project" value="InterPro"/>
</dbReference>
<comment type="subcellular location">
    <subcellularLocation>
        <location evidence="1">Cytoplasm</location>
    </subcellularLocation>
</comment>
<organism evidence="5 6">
    <name type="scientific">Campylobacter portucalensis</name>
    <dbReference type="NCBI Taxonomy" id="2608384"/>
    <lineage>
        <taxon>Bacteria</taxon>
        <taxon>Pseudomonadati</taxon>
        <taxon>Campylobacterota</taxon>
        <taxon>Epsilonproteobacteria</taxon>
        <taxon>Campylobacterales</taxon>
        <taxon>Campylobacteraceae</taxon>
        <taxon>Campylobacter</taxon>
    </lineage>
</organism>
<keyword evidence="6" id="KW-1185">Reference proteome</keyword>
<reference evidence="5 6" key="1">
    <citation type="submission" date="2019-09" db="EMBL/GenBank/DDBJ databases">
        <authorList>
            <person name="Silva M."/>
            <person name="Pereira G."/>
            <person name="Lopes-Da-Costa L."/>
            <person name="Silva E."/>
        </authorList>
    </citation>
    <scope>NUCLEOTIDE SEQUENCE [LARGE SCALE GENOMIC DNA]</scope>
    <source>
        <strain evidence="5 6">FMV-PI01</strain>
    </source>
</reference>
<dbReference type="PANTHER" id="PTHR42932:SF1">
    <property type="entry name" value="GENERAL STRESS PROTEIN 20U"/>
    <property type="match status" value="1"/>
</dbReference>
<dbReference type="Proteomes" id="UP000476338">
    <property type="component" value="Unassembled WGS sequence"/>
</dbReference>
<dbReference type="InterPro" id="IPR012347">
    <property type="entry name" value="Ferritin-like"/>
</dbReference>
<evidence type="ECO:0000259" key="4">
    <source>
        <dbReference type="Pfam" id="PF00210"/>
    </source>
</evidence>
<dbReference type="AlphaFoldDB" id="A0A6L5WHY8"/>
<comment type="similarity">
    <text evidence="2 3">Belongs to the Dps family.</text>
</comment>
<accession>A0A6L5WHY8</accession>
<dbReference type="PANTHER" id="PTHR42932">
    <property type="entry name" value="GENERAL STRESS PROTEIN 20U"/>
    <property type="match status" value="1"/>
</dbReference>
<dbReference type="PIRSF" id="PIRSF005900">
    <property type="entry name" value="Dps"/>
    <property type="match status" value="1"/>
</dbReference>
<dbReference type="RefSeq" id="WP_154571129.1">
    <property type="nucleotide sequence ID" value="NZ_VWSJ01000027.1"/>
</dbReference>
<evidence type="ECO:0000313" key="6">
    <source>
        <dbReference type="Proteomes" id="UP000476338"/>
    </source>
</evidence>
<gene>
    <name evidence="5" type="ORF">F1B92_06775</name>
</gene>
<dbReference type="PROSITE" id="PS00819">
    <property type="entry name" value="DPS_2"/>
    <property type="match status" value="1"/>
</dbReference>
<evidence type="ECO:0000256" key="2">
    <source>
        <dbReference type="ARBA" id="ARBA00009497"/>
    </source>
</evidence>
<dbReference type="Gene3D" id="1.20.1260.10">
    <property type="match status" value="1"/>
</dbReference>
<dbReference type="InterPro" id="IPR008331">
    <property type="entry name" value="Ferritin_DPS_dom"/>
</dbReference>
<evidence type="ECO:0000313" key="5">
    <source>
        <dbReference type="EMBL" id="MSN96868.1"/>
    </source>
</evidence>